<feature type="coiled-coil region" evidence="1">
    <location>
        <begin position="883"/>
        <end position="938"/>
    </location>
</feature>
<dbReference type="InterPro" id="IPR011333">
    <property type="entry name" value="SKP1/BTB/POZ_sf"/>
</dbReference>
<dbReference type="STRING" id="35128.B8C6Z3"/>
<dbReference type="GeneID" id="7445609"/>
<dbReference type="CDD" id="cd18186">
    <property type="entry name" value="BTB_POZ_ZBTB_KLHL-like"/>
    <property type="match status" value="1"/>
</dbReference>
<feature type="region of interest" description="Disordered" evidence="2">
    <location>
        <begin position="63"/>
        <end position="233"/>
    </location>
</feature>
<feature type="compositionally biased region" description="Polar residues" evidence="2">
    <location>
        <begin position="1"/>
        <end position="25"/>
    </location>
</feature>
<feature type="coiled-coil region" evidence="1">
    <location>
        <begin position="296"/>
        <end position="401"/>
    </location>
</feature>
<dbReference type="AlphaFoldDB" id="B8C6Z3"/>
<dbReference type="PANTHER" id="PTHR15746">
    <property type="entry name" value="RAB11-RELATED"/>
    <property type="match status" value="1"/>
</dbReference>
<dbReference type="Proteomes" id="UP000001449">
    <property type="component" value="Chromosome 8"/>
</dbReference>
<reference evidence="4 5" key="1">
    <citation type="journal article" date="2004" name="Science">
        <title>The genome of the diatom Thalassiosira pseudonana: ecology, evolution, and metabolism.</title>
        <authorList>
            <person name="Armbrust E.V."/>
            <person name="Berges J.A."/>
            <person name="Bowler C."/>
            <person name="Green B.R."/>
            <person name="Martinez D."/>
            <person name="Putnam N.H."/>
            <person name="Zhou S."/>
            <person name="Allen A.E."/>
            <person name="Apt K.E."/>
            <person name="Bechner M."/>
            <person name="Brzezinski M.A."/>
            <person name="Chaal B.K."/>
            <person name="Chiovitti A."/>
            <person name="Davis A.K."/>
            <person name="Demarest M.S."/>
            <person name="Detter J.C."/>
            <person name="Glavina T."/>
            <person name="Goodstein D."/>
            <person name="Hadi M.Z."/>
            <person name="Hellsten U."/>
            <person name="Hildebrand M."/>
            <person name="Jenkins B.D."/>
            <person name="Jurka J."/>
            <person name="Kapitonov V.V."/>
            <person name="Kroger N."/>
            <person name="Lau W.W."/>
            <person name="Lane T.W."/>
            <person name="Larimer F.W."/>
            <person name="Lippmeier J.C."/>
            <person name="Lucas S."/>
            <person name="Medina M."/>
            <person name="Montsant A."/>
            <person name="Obornik M."/>
            <person name="Parker M.S."/>
            <person name="Palenik B."/>
            <person name="Pazour G.J."/>
            <person name="Richardson P.M."/>
            <person name="Rynearson T.A."/>
            <person name="Saito M.A."/>
            <person name="Schwartz D.C."/>
            <person name="Thamatrakoln K."/>
            <person name="Valentin K."/>
            <person name="Vardi A."/>
            <person name="Wilkerson F.P."/>
            <person name="Rokhsar D.S."/>
        </authorList>
    </citation>
    <scope>NUCLEOTIDE SEQUENCE [LARGE SCALE GENOMIC DNA]</scope>
    <source>
        <strain evidence="4 5">CCMP1335</strain>
    </source>
</reference>
<dbReference type="InterPro" id="IPR000210">
    <property type="entry name" value="BTB/POZ_dom"/>
</dbReference>
<dbReference type="PaxDb" id="35128-Thaps23770"/>
<reference evidence="4 5" key="2">
    <citation type="journal article" date="2008" name="Nature">
        <title>The Phaeodactylum genome reveals the evolutionary history of diatom genomes.</title>
        <authorList>
            <person name="Bowler C."/>
            <person name="Allen A.E."/>
            <person name="Badger J.H."/>
            <person name="Grimwood J."/>
            <person name="Jabbari K."/>
            <person name="Kuo A."/>
            <person name="Maheswari U."/>
            <person name="Martens C."/>
            <person name="Maumus F."/>
            <person name="Otillar R.P."/>
            <person name="Rayko E."/>
            <person name="Salamov A."/>
            <person name="Vandepoele K."/>
            <person name="Beszteri B."/>
            <person name="Gruber A."/>
            <person name="Heijde M."/>
            <person name="Katinka M."/>
            <person name="Mock T."/>
            <person name="Valentin K."/>
            <person name="Verret F."/>
            <person name="Berges J.A."/>
            <person name="Brownlee C."/>
            <person name="Cadoret J.P."/>
            <person name="Chiovitti A."/>
            <person name="Choi C.J."/>
            <person name="Coesel S."/>
            <person name="De Martino A."/>
            <person name="Detter J.C."/>
            <person name="Durkin C."/>
            <person name="Falciatore A."/>
            <person name="Fournet J."/>
            <person name="Haruta M."/>
            <person name="Huysman M.J."/>
            <person name="Jenkins B.D."/>
            <person name="Jiroutova K."/>
            <person name="Jorgensen R.E."/>
            <person name="Joubert Y."/>
            <person name="Kaplan A."/>
            <person name="Kroger N."/>
            <person name="Kroth P.G."/>
            <person name="La Roche J."/>
            <person name="Lindquist E."/>
            <person name="Lommer M."/>
            <person name="Martin-Jezequel V."/>
            <person name="Lopez P.J."/>
            <person name="Lucas S."/>
            <person name="Mangogna M."/>
            <person name="McGinnis K."/>
            <person name="Medlin L.K."/>
            <person name="Montsant A."/>
            <person name="Oudot-Le Secq M.P."/>
            <person name="Napoli C."/>
            <person name="Obornik M."/>
            <person name="Parker M.S."/>
            <person name="Petit J.L."/>
            <person name="Porcel B.M."/>
            <person name="Poulsen N."/>
            <person name="Robison M."/>
            <person name="Rychlewski L."/>
            <person name="Rynearson T.A."/>
            <person name="Schmutz J."/>
            <person name="Shapiro H."/>
            <person name="Siaut M."/>
            <person name="Stanley M."/>
            <person name="Sussman M.R."/>
            <person name="Taylor A.R."/>
            <person name="Vardi A."/>
            <person name="von Dassow P."/>
            <person name="Vyverman W."/>
            <person name="Willis A."/>
            <person name="Wyrwicz L.S."/>
            <person name="Rokhsar D.S."/>
            <person name="Weissenbach J."/>
            <person name="Armbrust E.V."/>
            <person name="Green B.R."/>
            <person name="Van de Peer Y."/>
            <person name="Grigoriev I.V."/>
        </authorList>
    </citation>
    <scope>NUCLEOTIDE SEQUENCE [LARGE SCALE GENOMIC DNA]</scope>
    <source>
        <strain evidence="4 5">CCMP1335</strain>
    </source>
</reference>
<evidence type="ECO:0000259" key="3">
    <source>
        <dbReference type="SMART" id="SM00225"/>
    </source>
</evidence>
<dbReference type="Gene3D" id="3.30.710.10">
    <property type="entry name" value="Potassium Channel Kv1.1, Chain A"/>
    <property type="match status" value="1"/>
</dbReference>
<dbReference type="InParanoid" id="B8C6Z3"/>
<keyword evidence="1" id="KW-0175">Coiled coil</keyword>
<name>B8C6Z3_THAPS</name>
<evidence type="ECO:0000256" key="1">
    <source>
        <dbReference type="SAM" id="Coils"/>
    </source>
</evidence>
<evidence type="ECO:0000313" key="5">
    <source>
        <dbReference type="Proteomes" id="UP000001449"/>
    </source>
</evidence>
<dbReference type="GO" id="GO:0045055">
    <property type="term" value="P:regulated exocytosis"/>
    <property type="evidence" value="ECO:0000318"/>
    <property type="project" value="GO_Central"/>
</dbReference>
<protein>
    <recommendedName>
        <fullName evidence="3">BTB domain-containing protein</fullName>
    </recommendedName>
</protein>
<feature type="compositionally biased region" description="Low complexity" evidence="2">
    <location>
        <begin position="26"/>
        <end position="38"/>
    </location>
</feature>
<dbReference type="KEGG" id="tps:THAPSDRAFT_23770"/>
<feature type="domain" description="BTB" evidence="3">
    <location>
        <begin position="528"/>
        <end position="651"/>
    </location>
</feature>
<sequence>MPLQDSITSENEYLTMSYNDPQTTLSSRSASAGSGVVGNEEDEHVTEEEKEIIANLPASTFRSFVSPMERKRRQKAKMEEERKKKEAEEPAAAKQRRDTSADNGIGGGHERAEDILKAAEADKRASTPFLSSAERKRRQQQQKQPSQNIDSHPKETKPDPPIPKSSPFEEESTSSATTNPSSDLSPSKSSSTNHHAASPESTVPSTASAPQKSKEQDKRKAIHAVMKDTTLSPVERNQKIQHIITGNFDVEKEENEVVASVPPQDQVEAIAAAGAASIGKRGVSFEEEIVEVVATVDEAAELRAQTEKEAREKAEAELLYQKRSEQIELHRMQIEQQKKALELQMEEQKRAADLELQRQLDRELQRQRDLELEQQRRQVEFQLAQQRIQEEEENRRQAELKRLEDGRVRDLESQQQQLLMLQQLQAQQEQSLQASRAIGASSAITPSTTPPVHMASNVPRTNYAALRSSSSVSQTKSSRYDGVEDDELNWRLDSYASLSDFTIVVNRAMRGILAPDFDVEGSNSVNRSAIDFVVGTDGSLSKDVYHVHKVMLAVGNNRSELLGRRIREAENTVRGWGRSSPDDHSSDINVHETIMLEGAADAMGAMLDFCYYPDRPLDIFVENAVPLVYLAQRYKIRSLLEKAEAFVDKHLESTNAVHFLLDAYLYKLDDILRRAIDVTAAHLDERVDFDPIYKLPPELFRRIVLSPDLECDSEMLSLVVYSYCGEHHSEEIDVEYFREITKCKIMPELDAKVALMILKFYVDLIFDDDEDCEIMEILQGDSLSDRCITVVSKHWQDEICEPLMIDTEWDESTPSRRSSPHEPASLHRSLPPKLQNVILEKCLLEAKDDIDTEQTVLESLDVDNKVELAESSEKFGGVIGELRDELVHTKSKQQEEVEDYRKQIEDLKLKALEFEAELEQRTKALEEYKKELTRFRRVPGIHNFGEVSKADSSLIDKTKCTYSANPDHHYPNHRRGSRPPTQMPRLVAEFGNLGKENGYVYNDGHGQLLPVFYYQGDLGEL</sequence>
<dbReference type="SMART" id="SM00225">
    <property type="entry name" value="BTB"/>
    <property type="match status" value="1"/>
</dbReference>
<dbReference type="GO" id="GO:0031267">
    <property type="term" value="F:small GTPase binding"/>
    <property type="evidence" value="ECO:0007669"/>
    <property type="project" value="InterPro"/>
</dbReference>
<organism evidence="4 5">
    <name type="scientific">Thalassiosira pseudonana</name>
    <name type="common">Marine diatom</name>
    <name type="synonym">Cyclotella nana</name>
    <dbReference type="NCBI Taxonomy" id="35128"/>
    <lineage>
        <taxon>Eukaryota</taxon>
        <taxon>Sar</taxon>
        <taxon>Stramenopiles</taxon>
        <taxon>Ochrophyta</taxon>
        <taxon>Bacillariophyta</taxon>
        <taxon>Coscinodiscophyceae</taxon>
        <taxon>Thalassiosirophycidae</taxon>
        <taxon>Thalassiosirales</taxon>
        <taxon>Thalassiosiraceae</taxon>
        <taxon>Thalassiosira</taxon>
    </lineage>
</organism>
<feature type="compositionally biased region" description="Low complexity" evidence="2">
    <location>
        <begin position="181"/>
        <end position="191"/>
    </location>
</feature>
<dbReference type="eggNOG" id="ENOG502TFFB">
    <property type="taxonomic scope" value="Eukaryota"/>
</dbReference>
<proteinExistence type="predicted"/>
<feature type="region of interest" description="Disordered" evidence="2">
    <location>
        <begin position="1"/>
        <end position="49"/>
    </location>
</feature>
<accession>B8C6Z3</accession>
<dbReference type="HOGENOM" id="CLU_296057_0_0_1"/>
<evidence type="ECO:0000256" key="2">
    <source>
        <dbReference type="SAM" id="MobiDB-lite"/>
    </source>
</evidence>
<dbReference type="InterPro" id="IPR037789">
    <property type="entry name" value="FIP_classI"/>
</dbReference>
<dbReference type="EMBL" id="CM000644">
    <property type="protein sequence ID" value="EED90891.1"/>
    <property type="molecule type" value="Genomic_DNA"/>
</dbReference>
<evidence type="ECO:0000313" key="4">
    <source>
        <dbReference type="EMBL" id="EED90891.1"/>
    </source>
</evidence>
<feature type="compositionally biased region" description="Basic and acidic residues" evidence="2">
    <location>
        <begin position="76"/>
        <end position="88"/>
    </location>
</feature>
<gene>
    <name evidence="4" type="ORF">THAPSDRAFT_23770</name>
</gene>
<dbReference type="RefSeq" id="XP_002292040.1">
    <property type="nucleotide sequence ID" value="XM_002292004.1"/>
</dbReference>
<dbReference type="OMA" id="YSYCGEH"/>
<feature type="compositionally biased region" description="Basic and acidic residues" evidence="2">
    <location>
        <begin position="108"/>
        <end position="125"/>
    </location>
</feature>
<keyword evidence="5" id="KW-1185">Reference proteome</keyword>
<feature type="compositionally biased region" description="Acidic residues" evidence="2">
    <location>
        <begin position="39"/>
        <end position="49"/>
    </location>
</feature>
<feature type="compositionally biased region" description="Polar residues" evidence="2">
    <location>
        <begin position="192"/>
        <end position="211"/>
    </location>
</feature>
<dbReference type="PANTHER" id="PTHR15746:SF23">
    <property type="entry name" value="RAB11 INTERACTING PROTEIN, ISOFORM A"/>
    <property type="match status" value="1"/>
</dbReference>